<keyword evidence="3" id="KW-0690">Ribosome biogenesis</keyword>
<dbReference type="GO" id="GO:0005730">
    <property type="term" value="C:nucleolus"/>
    <property type="evidence" value="ECO:0007669"/>
    <property type="project" value="UniProtKB-SubCell"/>
</dbReference>
<feature type="compositionally biased region" description="Basic residues" evidence="6">
    <location>
        <begin position="387"/>
        <end position="404"/>
    </location>
</feature>
<dbReference type="Pfam" id="PF05890">
    <property type="entry name" value="Ebp2"/>
    <property type="match status" value="1"/>
</dbReference>
<accession>A0A167F684</accession>
<evidence type="ECO:0000256" key="4">
    <source>
        <dbReference type="ARBA" id="ARBA00023054"/>
    </source>
</evidence>
<dbReference type="PANTHER" id="PTHR13028">
    <property type="entry name" value="RRNA PROCESSING PROTEIN EBNA1-BINDING PROTEIN-RELATED"/>
    <property type="match status" value="1"/>
</dbReference>
<dbReference type="AlphaFoldDB" id="A0A167F684"/>
<dbReference type="Proteomes" id="UP000189580">
    <property type="component" value="Chromosome b"/>
</dbReference>
<evidence type="ECO:0000256" key="1">
    <source>
        <dbReference type="ARBA" id="ARBA00004604"/>
    </source>
</evidence>
<dbReference type="GO" id="GO:0006364">
    <property type="term" value="P:rRNA processing"/>
    <property type="evidence" value="ECO:0007669"/>
    <property type="project" value="EnsemblFungi"/>
</dbReference>
<evidence type="ECO:0000313" key="7">
    <source>
        <dbReference type="EMBL" id="ANB14889.1"/>
    </source>
</evidence>
<sequence>MGKLKDSLVRLQESVAAEEHKAGKSNKPNKPKAPAPVAAPVDDDIPSLIDELAALKSIRNEVSELKEKSTLSKKEQRRLAKLEKLLEEVEEDEDEEDEEDEDEESAFDTTKLTESASESESDIEDEEVHDEDEEEEEEDDDDEEEEEEEEDVALSDVELDDDADVIPHQKTTVNNVSALKQSLSSITINHEKLPFFEHLSVEAEEPIVLKDIYDDLERELAFYKQGLAAANIARKNFKKEKIPFARPIDYFAEMVKSDEHMDKLKQKLVEEETAKKAAQEARRQRELKKFGKKVQHAKLQERQKEKRETLEKIKSLKRKRGGNEISTDDFDVGIEEATTEGPSRKERYGVNAKRKAKDAKYGHGGKKRFSRQNDASSSADISDFSNKRGKSTQRLGKNKRAARR</sequence>
<proteinExistence type="inferred from homology"/>
<feature type="region of interest" description="Disordered" evidence="6">
    <location>
        <begin position="280"/>
        <end position="404"/>
    </location>
</feature>
<comment type="subcellular location">
    <subcellularLocation>
        <location evidence="1">Nucleus</location>
        <location evidence="1">Nucleolus</location>
    </subcellularLocation>
</comment>
<comment type="similarity">
    <text evidence="2">Belongs to the EBP2 family.</text>
</comment>
<dbReference type="GO" id="GO:0034399">
    <property type="term" value="C:nuclear periphery"/>
    <property type="evidence" value="ECO:0007669"/>
    <property type="project" value="EnsemblFungi"/>
</dbReference>
<dbReference type="GO" id="GO:0030687">
    <property type="term" value="C:preribosome, large subunit precursor"/>
    <property type="evidence" value="ECO:0007669"/>
    <property type="project" value="EnsemblFungi"/>
</dbReference>
<keyword evidence="5" id="KW-0539">Nucleus</keyword>
<dbReference type="PANTHER" id="PTHR13028:SF0">
    <property type="entry name" value="RRNA-PROCESSING PROTEIN EBP2-RELATED"/>
    <property type="match status" value="1"/>
</dbReference>
<reference evidence="7 8" key="1">
    <citation type="submission" date="2016-02" db="EMBL/GenBank/DDBJ databases">
        <title>Complete genome sequence and transcriptome regulation of the pentose utilising yeast Sugiyamaella lignohabitans.</title>
        <authorList>
            <person name="Bellasio M."/>
            <person name="Peymann A."/>
            <person name="Valli M."/>
            <person name="Sipitzky M."/>
            <person name="Graf A."/>
            <person name="Sauer M."/>
            <person name="Marx H."/>
            <person name="Mattanovich D."/>
        </authorList>
    </citation>
    <scope>NUCLEOTIDE SEQUENCE [LARGE SCALE GENOMIC DNA]</scope>
    <source>
        <strain evidence="7 8">CBS 10342</strain>
    </source>
</reference>
<dbReference type="EMBL" id="CP014503">
    <property type="protein sequence ID" value="ANB14889.1"/>
    <property type="molecule type" value="Genomic_DNA"/>
</dbReference>
<keyword evidence="8" id="KW-1185">Reference proteome</keyword>
<evidence type="ECO:0000256" key="5">
    <source>
        <dbReference type="ARBA" id="ARBA00023242"/>
    </source>
</evidence>
<protein>
    <submittedName>
        <fullName evidence="7">Ebp2p</fullName>
    </submittedName>
</protein>
<evidence type="ECO:0000313" key="8">
    <source>
        <dbReference type="Proteomes" id="UP000189580"/>
    </source>
</evidence>
<dbReference type="KEGG" id="slb:AWJ20_2502"/>
<feature type="compositionally biased region" description="Basic and acidic residues" evidence="6">
    <location>
        <begin position="280"/>
        <end position="289"/>
    </location>
</feature>
<dbReference type="GO" id="GO:0000280">
    <property type="term" value="P:nuclear division"/>
    <property type="evidence" value="ECO:0007669"/>
    <property type="project" value="EnsemblFungi"/>
</dbReference>
<feature type="compositionally biased region" description="Acidic residues" evidence="6">
    <location>
        <begin position="326"/>
        <end position="338"/>
    </location>
</feature>
<dbReference type="OrthoDB" id="443772at2759"/>
<evidence type="ECO:0000256" key="2">
    <source>
        <dbReference type="ARBA" id="ARBA00007336"/>
    </source>
</evidence>
<gene>
    <name evidence="7" type="primary">EBP2</name>
    <name evidence="7" type="ORF">AWJ20_2502</name>
</gene>
<feature type="region of interest" description="Disordered" evidence="6">
    <location>
        <begin position="14"/>
        <end position="44"/>
    </location>
</feature>
<feature type="compositionally biased region" description="Acidic residues" evidence="6">
    <location>
        <begin position="117"/>
        <end position="164"/>
    </location>
</feature>
<dbReference type="GeneID" id="30034421"/>
<dbReference type="InterPro" id="IPR008610">
    <property type="entry name" value="Ebp2"/>
</dbReference>
<organism evidence="7 8">
    <name type="scientific">Sugiyamaella lignohabitans</name>
    <dbReference type="NCBI Taxonomy" id="796027"/>
    <lineage>
        <taxon>Eukaryota</taxon>
        <taxon>Fungi</taxon>
        <taxon>Dikarya</taxon>
        <taxon>Ascomycota</taxon>
        <taxon>Saccharomycotina</taxon>
        <taxon>Dipodascomycetes</taxon>
        <taxon>Dipodascales</taxon>
        <taxon>Trichomonascaceae</taxon>
        <taxon>Sugiyamaella</taxon>
    </lineage>
</organism>
<keyword evidence="4" id="KW-0175">Coiled coil</keyword>
<name>A0A167F684_9ASCO</name>
<dbReference type="RefSeq" id="XP_018737366.1">
    <property type="nucleotide sequence ID" value="XM_018879451.1"/>
</dbReference>
<dbReference type="GO" id="GO:0042273">
    <property type="term" value="P:ribosomal large subunit biogenesis"/>
    <property type="evidence" value="ECO:0007669"/>
    <property type="project" value="EnsemblFungi"/>
</dbReference>
<dbReference type="GO" id="GO:0042802">
    <property type="term" value="F:identical protein binding"/>
    <property type="evidence" value="ECO:0007669"/>
    <property type="project" value="EnsemblFungi"/>
</dbReference>
<evidence type="ECO:0000256" key="3">
    <source>
        <dbReference type="ARBA" id="ARBA00022517"/>
    </source>
</evidence>
<feature type="compositionally biased region" description="Basic residues" evidence="6">
    <location>
        <begin position="352"/>
        <end position="370"/>
    </location>
</feature>
<evidence type="ECO:0000256" key="6">
    <source>
        <dbReference type="SAM" id="MobiDB-lite"/>
    </source>
</evidence>
<feature type="compositionally biased region" description="Low complexity" evidence="6">
    <location>
        <begin position="374"/>
        <end position="384"/>
    </location>
</feature>
<feature type="compositionally biased region" description="Acidic residues" evidence="6">
    <location>
        <begin position="88"/>
        <end position="106"/>
    </location>
</feature>
<feature type="region of interest" description="Disordered" evidence="6">
    <location>
        <begin position="85"/>
        <end position="169"/>
    </location>
</feature>
<feature type="compositionally biased region" description="Basic and acidic residues" evidence="6">
    <location>
        <begin position="298"/>
        <end position="314"/>
    </location>
</feature>